<evidence type="ECO:0000256" key="1">
    <source>
        <dbReference type="ARBA" id="ARBA00004141"/>
    </source>
</evidence>
<keyword evidence="4 5" id="KW-0472">Membrane</keyword>
<name>A0A931IV24_9BURK</name>
<dbReference type="Proteomes" id="UP000620139">
    <property type="component" value="Unassembled WGS sequence"/>
</dbReference>
<evidence type="ECO:0000256" key="2">
    <source>
        <dbReference type="ARBA" id="ARBA00022692"/>
    </source>
</evidence>
<dbReference type="GO" id="GO:0016874">
    <property type="term" value="F:ligase activity"/>
    <property type="evidence" value="ECO:0007669"/>
    <property type="project" value="UniProtKB-KW"/>
</dbReference>
<evidence type="ECO:0000256" key="3">
    <source>
        <dbReference type="ARBA" id="ARBA00022989"/>
    </source>
</evidence>
<evidence type="ECO:0000256" key="5">
    <source>
        <dbReference type="SAM" id="Phobius"/>
    </source>
</evidence>
<dbReference type="GO" id="GO:0016020">
    <property type="term" value="C:membrane"/>
    <property type="evidence" value="ECO:0007669"/>
    <property type="project" value="UniProtKB-SubCell"/>
</dbReference>
<evidence type="ECO:0000313" key="8">
    <source>
        <dbReference type="Proteomes" id="UP000620139"/>
    </source>
</evidence>
<proteinExistence type="predicted"/>
<feature type="transmembrane region" description="Helical" evidence="5">
    <location>
        <begin position="102"/>
        <end position="125"/>
    </location>
</feature>
<keyword evidence="2 5" id="KW-0812">Transmembrane</keyword>
<accession>A0A931IV24</accession>
<dbReference type="Pfam" id="PF04932">
    <property type="entry name" value="Wzy_C"/>
    <property type="match status" value="1"/>
</dbReference>
<evidence type="ECO:0000259" key="6">
    <source>
        <dbReference type="Pfam" id="PF04932"/>
    </source>
</evidence>
<keyword evidence="7" id="KW-0436">Ligase</keyword>
<dbReference type="AlphaFoldDB" id="A0A931IV24"/>
<comment type="caution">
    <text evidence="7">The sequence shown here is derived from an EMBL/GenBank/DDBJ whole genome shotgun (WGS) entry which is preliminary data.</text>
</comment>
<organism evidence="7 8">
    <name type="scientific">Inhella gelatinilytica</name>
    <dbReference type="NCBI Taxonomy" id="2795030"/>
    <lineage>
        <taxon>Bacteria</taxon>
        <taxon>Pseudomonadati</taxon>
        <taxon>Pseudomonadota</taxon>
        <taxon>Betaproteobacteria</taxon>
        <taxon>Burkholderiales</taxon>
        <taxon>Sphaerotilaceae</taxon>
        <taxon>Inhella</taxon>
    </lineage>
</organism>
<feature type="transmembrane region" description="Helical" evidence="5">
    <location>
        <begin position="191"/>
        <end position="210"/>
    </location>
</feature>
<protein>
    <submittedName>
        <fullName evidence="7">O-antigen ligase family protein</fullName>
    </submittedName>
</protein>
<feature type="transmembrane region" description="Helical" evidence="5">
    <location>
        <begin position="145"/>
        <end position="163"/>
    </location>
</feature>
<evidence type="ECO:0000313" key="7">
    <source>
        <dbReference type="EMBL" id="MBH9553312.1"/>
    </source>
</evidence>
<evidence type="ECO:0000256" key="4">
    <source>
        <dbReference type="ARBA" id="ARBA00023136"/>
    </source>
</evidence>
<sequence>MAALLAWSLWGSVTLKWMAALALAMGALLHPRTDRVRRPWTQSGGARWALVLLVWMLISMAWSAASVTAALREWAHYLPLLLPALLADRLSPQWASRLRAHFVVSAALVGLATAVAGPLTALLGAQPGGTMLLSSTVMSEGNQRIATSLLLALGSVWALQIAATSSGTRRVAWALAGLGSAWGLLNQDRRSGMVALAVLLVIWAISEGSLPRRLMKFSGLLLLFGSIWVSSSQVQGRFQEGWHELENADSPRAVDTSWGQRAALTEGSLHMAQARPLAGWGLGSWEVWWRGQAPPNSPLARLRTAHNEYLQVLTQQGLVGLTLLLAWGVAMARATTTACAVPQARAALVLLAVGALFNAVLRDSVFGLPLLIVLGVSLSQPPAKAAQ</sequence>
<gene>
    <name evidence="7" type="ORF">I7X43_10675</name>
</gene>
<dbReference type="InterPro" id="IPR051533">
    <property type="entry name" value="WaaL-like"/>
</dbReference>
<keyword evidence="8" id="KW-1185">Reference proteome</keyword>
<reference evidence="7" key="1">
    <citation type="submission" date="2020-12" db="EMBL/GenBank/DDBJ databases">
        <title>The genome sequence of Inhella sp. 4Y17.</title>
        <authorList>
            <person name="Liu Y."/>
        </authorList>
    </citation>
    <scope>NUCLEOTIDE SEQUENCE</scope>
    <source>
        <strain evidence="7">4Y10</strain>
    </source>
</reference>
<keyword evidence="3 5" id="KW-1133">Transmembrane helix</keyword>
<dbReference type="PANTHER" id="PTHR37422">
    <property type="entry name" value="TEICHURONIC ACID BIOSYNTHESIS PROTEIN TUAE"/>
    <property type="match status" value="1"/>
</dbReference>
<dbReference type="InterPro" id="IPR007016">
    <property type="entry name" value="O-antigen_ligase-rel_domated"/>
</dbReference>
<dbReference type="EMBL" id="JAEDAL010000004">
    <property type="protein sequence ID" value="MBH9553312.1"/>
    <property type="molecule type" value="Genomic_DNA"/>
</dbReference>
<dbReference type="PANTHER" id="PTHR37422:SF23">
    <property type="entry name" value="TEICHURONIC ACID BIOSYNTHESIS PROTEIN TUAE"/>
    <property type="match status" value="1"/>
</dbReference>
<dbReference type="RefSeq" id="WP_198100914.1">
    <property type="nucleotide sequence ID" value="NZ_JAEDAL010000004.1"/>
</dbReference>
<feature type="domain" description="O-antigen ligase-related" evidence="6">
    <location>
        <begin position="179"/>
        <end position="325"/>
    </location>
</feature>
<feature type="transmembrane region" description="Helical" evidence="5">
    <location>
        <begin position="48"/>
        <end position="71"/>
    </location>
</feature>
<comment type="subcellular location">
    <subcellularLocation>
        <location evidence="1">Membrane</location>
        <topology evidence="1">Multi-pass membrane protein</topology>
    </subcellularLocation>
</comment>